<organism evidence="1 2">
    <name type="scientific">Hymenobacter persicinus</name>
    <dbReference type="NCBI Taxonomy" id="2025506"/>
    <lineage>
        <taxon>Bacteria</taxon>
        <taxon>Pseudomonadati</taxon>
        <taxon>Bacteroidota</taxon>
        <taxon>Cytophagia</taxon>
        <taxon>Cytophagales</taxon>
        <taxon>Hymenobacteraceae</taxon>
        <taxon>Hymenobacter</taxon>
    </lineage>
</organism>
<dbReference type="EMBL" id="SEWE01000001">
    <property type="protein sequence ID" value="RYU84829.1"/>
    <property type="molecule type" value="Genomic_DNA"/>
</dbReference>
<evidence type="ECO:0000313" key="1">
    <source>
        <dbReference type="EMBL" id="RYU84829.1"/>
    </source>
</evidence>
<dbReference type="PANTHER" id="PTHR30203">
    <property type="entry name" value="OUTER MEMBRANE CATION EFFLUX PROTEIN"/>
    <property type="match status" value="1"/>
</dbReference>
<dbReference type="AlphaFoldDB" id="A0A4Q5LGD2"/>
<dbReference type="InterPro" id="IPR010131">
    <property type="entry name" value="MdtP/NodT-like"/>
</dbReference>
<dbReference type="Proteomes" id="UP000294155">
    <property type="component" value="Unassembled WGS sequence"/>
</dbReference>
<dbReference type="OrthoDB" id="920360at2"/>
<dbReference type="SUPFAM" id="SSF56954">
    <property type="entry name" value="Outer membrane efflux proteins (OEP)"/>
    <property type="match status" value="1"/>
</dbReference>
<sequence length="461" mass="51594">MFSLSRTSPRVGQVTRPSRPMKNWIKFSLLAFLLVIVGQSLASGQTMGKDMHPASLRGPVLPLDSVLQRVERRNPAVQQYAYQAQAKEAAVAGYNSWEAPKVSAGLWMTPYNQRKARELSGMNGGAGSNQLQGQAIVSVEQMIPNPAKQRARREYLSSQSASVLADRQYRVVQLRAQAKTLYVEQAVLTQKLAVLDENEELLRFLIKLAEARYPYNQATLPSIYDAKARLEMHLNDHRQASALAAQNLIALNTLMNRPRGEAFAVDTAVLTTQTLAPTPVDTAALASRRSDVRSLDRALTTVRLSQNLEASRRLPDFGVQFDHMPFLGTGANQFTLMGSVSLPLVPWAAREYKANTAALGLEAQALRKQREDVLNEAAGRLASLQTDLALRRDQTRAFERRILPALRKSYQATMLAYEQNTGQLFQVLEAWTTLKRTRLEYLDNLQQQLTQQIAYEKELEQ</sequence>
<comment type="caution">
    <text evidence="1">The sequence shown here is derived from an EMBL/GenBank/DDBJ whole genome shotgun (WGS) entry which is preliminary data.</text>
</comment>
<evidence type="ECO:0000313" key="2">
    <source>
        <dbReference type="Proteomes" id="UP000294155"/>
    </source>
</evidence>
<protein>
    <submittedName>
        <fullName evidence="1">TolC family protein</fullName>
    </submittedName>
</protein>
<proteinExistence type="predicted"/>
<dbReference type="Gene3D" id="1.20.1600.10">
    <property type="entry name" value="Outer membrane efflux proteins (OEP)"/>
    <property type="match status" value="1"/>
</dbReference>
<accession>A0A4Q5LGD2</accession>
<reference evidence="1 2" key="1">
    <citation type="submission" date="2019-02" db="EMBL/GenBank/DDBJ databases">
        <title>Bacterial novel species isolated from soil.</title>
        <authorList>
            <person name="Jung H.-Y."/>
        </authorList>
    </citation>
    <scope>NUCLEOTIDE SEQUENCE [LARGE SCALE GENOMIC DNA]</scope>
    <source>
        <strain evidence="1 2">1-3-3-3</strain>
    </source>
</reference>
<gene>
    <name evidence="1" type="ORF">EWM57_00450</name>
</gene>
<keyword evidence="2" id="KW-1185">Reference proteome</keyword>
<name>A0A4Q5LGD2_9BACT</name>
<dbReference type="GO" id="GO:0015562">
    <property type="term" value="F:efflux transmembrane transporter activity"/>
    <property type="evidence" value="ECO:0007669"/>
    <property type="project" value="InterPro"/>
</dbReference>
<dbReference type="PANTHER" id="PTHR30203:SF24">
    <property type="entry name" value="BLR4935 PROTEIN"/>
    <property type="match status" value="1"/>
</dbReference>